<dbReference type="OrthoDB" id="4908820at2759"/>
<dbReference type="InterPro" id="IPR001128">
    <property type="entry name" value="Cyt_P450"/>
</dbReference>
<protein>
    <submittedName>
        <fullName evidence="3">Sterigmatocystin biosynthesis P450 monooxygenase</fullName>
    </submittedName>
</protein>
<dbReference type="Gene3D" id="1.10.630.10">
    <property type="entry name" value="Cytochrome P450"/>
    <property type="match status" value="1"/>
</dbReference>
<keyword evidence="1" id="KW-0175">Coiled coil</keyword>
<keyword evidence="2" id="KW-0472">Membrane</keyword>
<keyword evidence="2" id="KW-1133">Transmembrane helix</keyword>
<dbReference type="SUPFAM" id="SSF48264">
    <property type="entry name" value="Cytochrome P450"/>
    <property type="match status" value="1"/>
</dbReference>
<evidence type="ECO:0000256" key="1">
    <source>
        <dbReference type="SAM" id="Coils"/>
    </source>
</evidence>
<dbReference type="GO" id="GO:0033781">
    <property type="term" value="F:cholesterol 24-hydroxylase activity"/>
    <property type="evidence" value="ECO:0007669"/>
    <property type="project" value="InterPro"/>
</dbReference>
<organism evidence="3 4">
    <name type="scientific">Tolypocladium paradoxum</name>
    <dbReference type="NCBI Taxonomy" id="94208"/>
    <lineage>
        <taxon>Eukaryota</taxon>
        <taxon>Fungi</taxon>
        <taxon>Dikarya</taxon>
        <taxon>Ascomycota</taxon>
        <taxon>Pezizomycotina</taxon>
        <taxon>Sordariomycetes</taxon>
        <taxon>Hypocreomycetidae</taxon>
        <taxon>Hypocreales</taxon>
        <taxon>Ophiocordycipitaceae</taxon>
        <taxon>Tolypocladium</taxon>
    </lineage>
</organism>
<dbReference type="PANTHER" id="PTHR24293:SF0">
    <property type="entry name" value="CYP46A1 PROTEIN-RELATED"/>
    <property type="match status" value="1"/>
</dbReference>
<dbReference type="GO" id="GO:0006707">
    <property type="term" value="P:cholesterol catabolic process"/>
    <property type="evidence" value="ECO:0007669"/>
    <property type="project" value="InterPro"/>
</dbReference>
<dbReference type="AlphaFoldDB" id="A0A2S4KRT7"/>
<proteinExistence type="predicted"/>
<dbReference type="Proteomes" id="UP000237481">
    <property type="component" value="Unassembled WGS sequence"/>
</dbReference>
<comment type="caution">
    <text evidence="3">The sequence shown here is derived from an EMBL/GenBank/DDBJ whole genome shotgun (WGS) entry which is preliminary data.</text>
</comment>
<feature type="transmembrane region" description="Helical" evidence="2">
    <location>
        <begin position="97"/>
        <end position="116"/>
    </location>
</feature>
<sequence>MSSLHQEHHTALEPTTSVVLWPSTASTAVAALALKFHRPGIPVDLASTNYCHPGRKNCSMGTNTEYLQRLIPPELGSAPNPVSHQAMAAMLGFKTTLLLVFSAAVAFFGHCLFKLLRARSFFRGLPQPPNHSLRHGHIPVFLEVAGKFPPSTHPQHFYTYMSQKYSLPGIFYVDCWPYADHQMVITDPDAAMQILTKTPYPKHKQIEKFLRPFTGPDSIAASNGERWKMNHRMVGSGFTPTYIKPMMGMIVEHVLVFHDTLRKLAESRESFSMEEETAKVVFDVIGKIVFGFSLEAQRNGSPLLHDLRSSIDPATATLGGGSWWKPWANRDAKKQLADLKQRVHDTLAREMNGRLQDLRDEKDTTKARRAKSIMDRIVLDKLQSEPNTTKLEEAFVETAVTK</sequence>
<gene>
    <name evidence="3" type="ORF">TPAR_06896</name>
</gene>
<reference evidence="3 4" key="1">
    <citation type="submission" date="2018-01" db="EMBL/GenBank/DDBJ databases">
        <title>Harnessing the power of phylogenomics to disentangle the directionality and signatures of interkingdom host jumping in the parasitic fungal genus Tolypocladium.</title>
        <authorList>
            <person name="Quandt C.A."/>
            <person name="Patterson W."/>
            <person name="Spatafora J.W."/>
        </authorList>
    </citation>
    <scope>NUCLEOTIDE SEQUENCE [LARGE SCALE GENOMIC DNA]</scope>
    <source>
        <strain evidence="3 4">NRBC 100945</strain>
    </source>
</reference>
<evidence type="ECO:0000313" key="4">
    <source>
        <dbReference type="Proteomes" id="UP000237481"/>
    </source>
</evidence>
<dbReference type="GO" id="GO:0005506">
    <property type="term" value="F:iron ion binding"/>
    <property type="evidence" value="ECO:0007669"/>
    <property type="project" value="InterPro"/>
</dbReference>
<dbReference type="EMBL" id="PKSG01000773">
    <property type="protein sequence ID" value="POR32887.1"/>
    <property type="molecule type" value="Genomic_DNA"/>
</dbReference>
<evidence type="ECO:0000313" key="3">
    <source>
        <dbReference type="EMBL" id="POR32887.1"/>
    </source>
</evidence>
<keyword evidence="3" id="KW-0560">Oxidoreductase</keyword>
<accession>A0A2S4KRT7</accession>
<feature type="coiled-coil region" evidence="1">
    <location>
        <begin position="329"/>
        <end position="368"/>
    </location>
</feature>
<evidence type="ECO:0000256" key="2">
    <source>
        <dbReference type="SAM" id="Phobius"/>
    </source>
</evidence>
<name>A0A2S4KRT7_9HYPO</name>
<dbReference type="InterPro" id="IPR039983">
    <property type="entry name" value="CYP46A1"/>
</dbReference>
<dbReference type="GO" id="GO:0020037">
    <property type="term" value="F:heme binding"/>
    <property type="evidence" value="ECO:0007669"/>
    <property type="project" value="InterPro"/>
</dbReference>
<dbReference type="InterPro" id="IPR036396">
    <property type="entry name" value="Cyt_P450_sf"/>
</dbReference>
<dbReference type="Pfam" id="PF00067">
    <property type="entry name" value="p450"/>
    <property type="match status" value="1"/>
</dbReference>
<dbReference type="STRING" id="94208.A0A2S4KRT7"/>
<keyword evidence="2" id="KW-0812">Transmembrane</keyword>
<dbReference type="PANTHER" id="PTHR24293">
    <property type="entry name" value="CYTOCHROME P450 FAMILY 46 SUBFAMILY A"/>
    <property type="match status" value="1"/>
</dbReference>
<keyword evidence="4" id="KW-1185">Reference proteome</keyword>
<keyword evidence="3" id="KW-0503">Monooxygenase</keyword>